<reference evidence="2" key="1">
    <citation type="submission" date="2022-09" db="EMBL/GenBank/DDBJ databases">
        <title>Fusarium specimens isolated from Avocado Roots.</title>
        <authorList>
            <person name="Stajich J."/>
            <person name="Roper C."/>
            <person name="Heimlech-Rivalta G."/>
        </authorList>
    </citation>
    <scope>NUCLEOTIDE SEQUENCE</scope>
    <source>
        <strain evidence="2">CF00095</strain>
    </source>
</reference>
<protein>
    <submittedName>
        <fullName evidence="2">Uncharacterized protein</fullName>
    </submittedName>
</protein>
<sequence>MATLGTYRKYYDDTQKGGPTNPAEADSAKLLRMRALEKTAANNWNRRIRCEDVNSQNIPNYDLRFDLVLV</sequence>
<accession>A0ABQ8RHA7</accession>
<name>A0ABQ8RHA7_FUSEQ</name>
<comment type="caution">
    <text evidence="2">The sequence shown here is derived from an EMBL/GenBank/DDBJ whole genome shotgun (WGS) entry which is preliminary data.</text>
</comment>
<organism evidence="2 3">
    <name type="scientific">Fusarium equiseti</name>
    <name type="common">Fusarium scirpi</name>
    <dbReference type="NCBI Taxonomy" id="61235"/>
    <lineage>
        <taxon>Eukaryota</taxon>
        <taxon>Fungi</taxon>
        <taxon>Dikarya</taxon>
        <taxon>Ascomycota</taxon>
        <taxon>Pezizomycotina</taxon>
        <taxon>Sordariomycetes</taxon>
        <taxon>Hypocreomycetidae</taxon>
        <taxon>Hypocreales</taxon>
        <taxon>Nectriaceae</taxon>
        <taxon>Fusarium</taxon>
        <taxon>Fusarium incarnatum-equiseti species complex</taxon>
    </lineage>
</organism>
<dbReference type="Proteomes" id="UP001152024">
    <property type="component" value="Unassembled WGS sequence"/>
</dbReference>
<proteinExistence type="predicted"/>
<keyword evidence="3" id="KW-1185">Reference proteome</keyword>
<gene>
    <name evidence="2" type="ORF">NW768_004814</name>
</gene>
<evidence type="ECO:0000313" key="2">
    <source>
        <dbReference type="EMBL" id="KAJ4135193.1"/>
    </source>
</evidence>
<feature type="region of interest" description="Disordered" evidence="1">
    <location>
        <begin position="1"/>
        <end position="26"/>
    </location>
</feature>
<evidence type="ECO:0000256" key="1">
    <source>
        <dbReference type="SAM" id="MobiDB-lite"/>
    </source>
</evidence>
<dbReference type="EMBL" id="JAOQBH010000006">
    <property type="protein sequence ID" value="KAJ4135193.1"/>
    <property type="molecule type" value="Genomic_DNA"/>
</dbReference>
<evidence type="ECO:0000313" key="3">
    <source>
        <dbReference type="Proteomes" id="UP001152024"/>
    </source>
</evidence>